<evidence type="ECO:0008006" key="5">
    <source>
        <dbReference type="Google" id="ProtNLM"/>
    </source>
</evidence>
<keyword evidence="2" id="KW-1133">Transmembrane helix</keyword>
<name>A0ABQ4J9M0_9ACTN</name>
<sequence length="97" mass="10093">MPIATPYLVPVARIRRKLVAFGMLTVLALTIGLPGWTVAALASISLAIPAVAALAGGRAMLRELLRPPGRPTGDRAVPPFAEQLAHPAYGGRSPSTE</sequence>
<evidence type="ECO:0000256" key="2">
    <source>
        <dbReference type="SAM" id="Phobius"/>
    </source>
</evidence>
<evidence type="ECO:0000313" key="4">
    <source>
        <dbReference type="Proteomes" id="UP000653076"/>
    </source>
</evidence>
<proteinExistence type="predicted"/>
<feature type="region of interest" description="Disordered" evidence="1">
    <location>
        <begin position="65"/>
        <end position="97"/>
    </location>
</feature>
<dbReference type="Proteomes" id="UP000653076">
    <property type="component" value="Unassembled WGS sequence"/>
</dbReference>
<organism evidence="3 4">
    <name type="scientific">Micromonospora qiuiae</name>
    <dbReference type="NCBI Taxonomy" id="502268"/>
    <lineage>
        <taxon>Bacteria</taxon>
        <taxon>Bacillati</taxon>
        <taxon>Actinomycetota</taxon>
        <taxon>Actinomycetes</taxon>
        <taxon>Micromonosporales</taxon>
        <taxon>Micromonosporaceae</taxon>
        <taxon>Micromonospora</taxon>
    </lineage>
</organism>
<evidence type="ECO:0000256" key="1">
    <source>
        <dbReference type="SAM" id="MobiDB-lite"/>
    </source>
</evidence>
<keyword evidence="4" id="KW-1185">Reference proteome</keyword>
<comment type="caution">
    <text evidence="3">The sequence shown here is derived from an EMBL/GenBank/DDBJ whole genome shotgun (WGS) entry which is preliminary data.</text>
</comment>
<gene>
    <name evidence="3" type="ORF">Vqi01_19540</name>
</gene>
<reference evidence="3 4" key="1">
    <citation type="submission" date="2021-01" db="EMBL/GenBank/DDBJ databases">
        <title>Whole genome shotgun sequence of Verrucosispora qiuiae NBRC 106684.</title>
        <authorList>
            <person name="Komaki H."/>
            <person name="Tamura T."/>
        </authorList>
    </citation>
    <scope>NUCLEOTIDE SEQUENCE [LARGE SCALE GENOMIC DNA]</scope>
    <source>
        <strain evidence="3 4">NBRC 106684</strain>
    </source>
</reference>
<evidence type="ECO:0000313" key="3">
    <source>
        <dbReference type="EMBL" id="GIJ26792.1"/>
    </source>
</evidence>
<dbReference type="RefSeq" id="WP_204034382.1">
    <property type="nucleotide sequence ID" value="NZ_BOPC01000024.1"/>
</dbReference>
<keyword evidence="2" id="KW-0472">Membrane</keyword>
<feature type="transmembrane region" description="Helical" evidence="2">
    <location>
        <begin position="18"/>
        <end position="36"/>
    </location>
</feature>
<accession>A0ABQ4J9M0</accession>
<keyword evidence="2" id="KW-0812">Transmembrane</keyword>
<protein>
    <recommendedName>
        <fullName evidence="5">DUF3099 domain-containing protein</fullName>
    </recommendedName>
</protein>
<dbReference type="EMBL" id="BOPC01000024">
    <property type="protein sequence ID" value="GIJ26792.1"/>
    <property type="molecule type" value="Genomic_DNA"/>
</dbReference>